<keyword evidence="13 17" id="KW-0505">Motor protein</keyword>
<dbReference type="PROSITE" id="PS00678">
    <property type="entry name" value="WD_REPEATS_1"/>
    <property type="match status" value="1"/>
</dbReference>
<feature type="domain" description="Kinesin motor" evidence="20">
    <location>
        <begin position="9"/>
        <end position="357"/>
    </location>
</feature>
<feature type="compositionally biased region" description="Low complexity" evidence="19">
    <location>
        <begin position="1076"/>
        <end position="1087"/>
    </location>
</feature>
<evidence type="ECO:0000256" key="16">
    <source>
        <dbReference type="PROSITE-ProRule" id="PRU00221"/>
    </source>
</evidence>
<evidence type="ECO:0000256" key="1">
    <source>
        <dbReference type="ARBA" id="ARBA00004245"/>
    </source>
</evidence>
<dbReference type="GeneID" id="136817150"/>
<feature type="binding site" evidence="17">
    <location>
        <begin position="88"/>
        <end position="95"/>
    </location>
    <ligand>
        <name>ATP</name>
        <dbReference type="ChEBI" id="CHEBI:30616"/>
    </ligand>
</feature>
<evidence type="ECO:0000256" key="2">
    <source>
        <dbReference type="ARBA" id="ARBA00004279"/>
    </source>
</evidence>
<feature type="region of interest" description="Disordered" evidence="19">
    <location>
        <begin position="517"/>
        <end position="628"/>
    </location>
</feature>
<evidence type="ECO:0000256" key="8">
    <source>
        <dbReference type="ARBA" id="ARBA00022701"/>
    </source>
</evidence>
<dbReference type="InterPro" id="IPR001680">
    <property type="entry name" value="WD40_rpt"/>
</dbReference>
<evidence type="ECO:0000256" key="19">
    <source>
        <dbReference type="SAM" id="MobiDB-lite"/>
    </source>
</evidence>
<evidence type="ECO:0000256" key="17">
    <source>
        <dbReference type="PROSITE-ProRule" id="PRU00283"/>
    </source>
</evidence>
<dbReference type="PROSITE" id="PS50067">
    <property type="entry name" value="KINESIN_MOTOR_2"/>
    <property type="match status" value="1"/>
</dbReference>
<keyword evidence="15" id="KW-0966">Cell projection</keyword>
<keyword evidence="8" id="KW-0493">Microtubule</keyword>
<comment type="subcellular location">
    <subcellularLocation>
        <location evidence="3">Cell projection</location>
        <location evidence="3">Axon</location>
    </subcellularLocation>
    <subcellularLocation>
        <location evidence="2">Cell projection</location>
        <location evidence="2">Dendrite</location>
    </subcellularLocation>
    <subcellularLocation>
        <location evidence="4">Cell projection</location>
        <location evidence="4">Growth cone</location>
    </subcellularLocation>
    <subcellularLocation>
        <location evidence="1">Cytoplasm</location>
        <location evidence="1">Cytoskeleton</location>
    </subcellularLocation>
</comment>
<dbReference type="EnsemblMetazoa" id="CLYHEMT014128.1">
    <property type="protein sequence ID" value="CLYHEMP014128.1"/>
    <property type="gene ID" value="CLYHEMG014128"/>
</dbReference>
<dbReference type="OrthoDB" id="3176171at2759"/>
<keyword evidence="11 17" id="KW-0067">ATP-binding</keyword>
<evidence type="ECO:0000256" key="4">
    <source>
        <dbReference type="ARBA" id="ARBA00004624"/>
    </source>
</evidence>
<evidence type="ECO:0000256" key="3">
    <source>
        <dbReference type="ARBA" id="ARBA00004489"/>
    </source>
</evidence>
<dbReference type="PROSITE" id="PS50082">
    <property type="entry name" value="WD_REPEATS_2"/>
    <property type="match status" value="4"/>
</dbReference>
<dbReference type="Pfam" id="PF00225">
    <property type="entry name" value="Kinesin"/>
    <property type="match status" value="1"/>
</dbReference>
<dbReference type="InterPro" id="IPR027417">
    <property type="entry name" value="P-loop_NTPase"/>
</dbReference>
<accession>A0A7M5WW76</accession>
<dbReference type="FunFam" id="3.40.850.10:FF:000011">
    <property type="entry name" value="Kinesin family member 21A"/>
    <property type="match status" value="1"/>
</dbReference>
<dbReference type="SMART" id="SM00129">
    <property type="entry name" value="KISc"/>
    <property type="match status" value="1"/>
</dbReference>
<dbReference type="PRINTS" id="PR00380">
    <property type="entry name" value="KINESINHEAVY"/>
</dbReference>
<name>A0A7M5WW76_9CNID</name>
<keyword evidence="22" id="KW-1185">Reference proteome</keyword>
<feature type="coiled-coil region" evidence="18">
    <location>
        <begin position="1027"/>
        <end position="1054"/>
    </location>
</feature>
<sequence>MAAPGDDMSVQVALRIRPQSAAEKIDMCHVCTSVTPGHPQVILGKDKAFTYDHVFDIESRQPDIYDNIARPLIEGCFEGYNATILAYGQTGSGKTFTMGTSFDVGIPETAIGIIPRAALHLFQGIKERRDKAESEGKPLPEIKVSAQFLELYNEEIVDLLDIESKGKKQIRVHEDHDGNIYLTGVSSKGVVSAEDCMGLLEEGAISRTTAATNMNATSSRSHAIFTIFVKHHRLAASDGTEDGDSSEEFEVLNAKFNFVDLAGSERLKRTGATGDRAREGISINQGLLSLGNVISALGDRSKKGSHVPYRDSKLTRLLQDSLGGNSRTLMIACVSPSDRDFMETLNTLKYANRARNIKNKVVVNQDKASKQIALLRQEIQQLSLELTEYKQGKRAVDGGNEYMTDTYHELEMLRTENETLRMRVKALQKNIDSQNIQLTELKVTSALAHVTSDDKVGLEDIVKKYENEIQKLSNKLLESEAMSTAAVRRAQTVSRMAMSPGNTTNEDDNIHSIINEAKQDLKREKKAKKKMKMKMKTLEENDEEEPKLNGTEKLTSPESEELSQTTEDNNSEKQQDGGEPGDESGDDVMDELEEDEEEEEEEEEELMSNTDSDDEVEEMLNKSLKDEEELQDNINDLNTDITIKQKLIDELEHSQQRLTALKHQYEQKMSLLHNKIKETEDERDKVLKNIGTVDVVAKEKSDEVRKRYEKKLQTMQKELSKLQNAKREHQRLQKTKEQNEQQLKGLRNEMNDMKKMKVKLMRQMRDEVARNKKMESKLNRQMESVLKENRKKEVELKRMKDEKKQRDLVLKRKQEELKAMRKQAKPVSGNVAARRGRPANLQLQFQQQQNSNLNETFVVDERTKQGMVTPTNKRKNIASPGRGLRSPAVSKKAKQKWEVLDRKITELTIRMKNVAQMENDMERWLADRERVSKQLEGVRKRKEGIEKNANNQDENVLRELQNQYEGLEAHLDYIQENITESQGTIMGLEEEGEGLNPNEIIKACTLSETKYLLEHFYSKSIETAQELANKDAAYKEIQIKLEAMEQHCEVQQQLLQHACNLEYGAGYMQIEEEHSNNSSSNSTGFSSTELNETSGVSIRKSRRKTALPEELLHPKDKKAKIPTEPTLSTIGDDGFAIPEPLTKTKAEPNEPAQPDKSLRLADKFQIDEKTMQKLIDLEKSLKDRKTGTGVSGSSSTRASTADTDSRGRSGSFTDDTNPVNQTLPDNFQRNTRMTKSARPFGKSASGSSIRSAGSLRKQGSSKNSPLMERKSNAEPTTSSDMDSSDVFKRLTSNLPPESDPDLGQILPSKASPGKPEALTCKYTATGHSSAILSLDVQDYLMMTGSKDRTAKVWDLNTNEEIASFAQHKRDVNVVKFVPNSRLALTVSHTTVKVWDLRQQAVVKTLSGSLLQSITDATISDIGINSAGSVIYLAYGNSVKMIDMKTYSTLGKLTGHTGAVTCLLVANTGHNHDNVITGSKDHYIKIYEVVDEVASSQMPRTNLEPPHYDGVESLAMKGDVIFSGSRDNTIKKWNYANHALENHMTSAHKDWVTTLNFVPGYDVLVSGDRRGVMRLWDVKSCKQIGEVAGHGKSINAIKCNETSIFTASSDRLVRIWEPSKTLDAQLTAISS</sequence>
<feature type="region of interest" description="Disordered" evidence="19">
    <location>
        <begin position="1073"/>
        <end position="1158"/>
    </location>
</feature>
<keyword evidence="10 17" id="KW-0547">Nucleotide-binding</keyword>
<feature type="compositionally biased region" description="Low complexity" evidence="19">
    <location>
        <begin position="1243"/>
        <end position="1254"/>
    </location>
</feature>
<reference evidence="21" key="1">
    <citation type="submission" date="2021-01" db="UniProtKB">
        <authorList>
            <consortium name="EnsemblMetazoa"/>
        </authorList>
    </citation>
    <scope>IDENTIFICATION</scope>
</reference>
<feature type="coiled-coil region" evidence="18">
    <location>
        <begin position="914"/>
        <end position="977"/>
    </location>
</feature>
<organism evidence="21 22">
    <name type="scientific">Clytia hemisphaerica</name>
    <dbReference type="NCBI Taxonomy" id="252671"/>
    <lineage>
        <taxon>Eukaryota</taxon>
        <taxon>Metazoa</taxon>
        <taxon>Cnidaria</taxon>
        <taxon>Hydrozoa</taxon>
        <taxon>Hydroidolina</taxon>
        <taxon>Leptothecata</taxon>
        <taxon>Obeliida</taxon>
        <taxon>Clytiidae</taxon>
        <taxon>Clytia</taxon>
    </lineage>
</organism>
<dbReference type="GO" id="GO:0051231">
    <property type="term" value="P:spindle elongation"/>
    <property type="evidence" value="ECO:0007669"/>
    <property type="project" value="TreeGrafter"/>
</dbReference>
<dbReference type="SUPFAM" id="SSF52540">
    <property type="entry name" value="P-loop containing nucleoside triphosphate hydrolases"/>
    <property type="match status" value="1"/>
</dbReference>
<dbReference type="GO" id="GO:0005875">
    <property type="term" value="C:microtubule associated complex"/>
    <property type="evidence" value="ECO:0007669"/>
    <property type="project" value="TreeGrafter"/>
</dbReference>
<dbReference type="GO" id="GO:0005524">
    <property type="term" value="F:ATP binding"/>
    <property type="evidence" value="ECO:0007669"/>
    <property type="project" value="UniProtKB-UniRule"/>
</dbReference>
<keyword evidence="14" id="KW-0206">Cytoskeleton</keyword>
<dbReference type="CDD" id="cd01372">
    <property type="entry name" value="KISc_KIF4"/>
    <property type="match status" value="1"/>
</dbReference>
<dbReference type="GO" id="GO:0003777">
    <property type="term" value="F:microtubule motor activity"/>
    <property type="evidence" value="ECO:0007669"/>
    <property type="project" value="InterPro"/>
</dbReference>
<dbReference type="SMART" id="SM00320">
    <property type="entry name" value="WD40"/>
    <property type="match status" value="7"/>
</dbReference>
<dbReference type="InterPro" id="IPR036322">
    <property type="entry name" value="WD40_repeat_dom_sf"/>
</dbReference>
<dbReference type="CDD" id="cd22248">
    <property type="entry name" value="Rcc_KIF21"/>
    <property type="match status" value="1"/>
</dbReference>
<evidence type="ECO:0000256" key="12">
    <source>
        <dbReference type="ARBA" id="ARBA00023054"/>
    </source>
</evidence>
<dbReference type="InterPro" id="IPR036961">
    <property type="entry name" value="Kinesin_motor_dom_sf"/>
</dbReference>
<evidence type="ECO:0000256" key="18">
    <source>
        <dbReference type="SAM" id="Coils"/>
    </source>
</evidence>
<evidence type="ECO:0000256" key="11">
    <source>
        <dbReference type="ARBA" id="ARBA00022840"/>
    </source>
</evidence>
<dbReference type="InterPro" id="IPR027640">
    <property type="entry name" value="Kinesin-like_fam"/>
</dbReference>
<feature type="repeat" description="WD" evidence="16">
    <location>
        <begin position="1544"/>
        <end position="1585"/>
    </location>
</feature>
<feature type="region of interest" description="Disordered" evidence="19">
    <location>
        <begin position="720"/>
        <end position="742"/>
    </location>
</feature>
<feature type="repeat" description="WD" evidence="16">
    <location>
        <begin position="1586"/>
        <end position="1616"/>
    </location>
</feature>
<dbReference type="Proteomes" id="UP000594262">
    <property type="component" value="Unplaced"/>
</dbReference>
<proteinExistence type="inferred from homology"/>
<evidence type="ECO:0000256" key="15">
    <source>
        <dbReference type="ARBA" id="ARBA00023273"/>
    </source>
</evidence>
<dbReference type="GO" id="GO:0007018">
    <property type="term" value="P:microtubule-based movement"/>
    <property type="evidence" value="ECO:0007669"/>
    <property type="project" value="InterPro"/>
</dbReference>
<dbReference type="Gene3D" id="3.40.850.10">
    <property type="entry name" value="Kinesin motor domain"/>
    <property type="match status" value="1"/>
</dbReference>
<dbReference type="PANTHER" id="PTHR47969:SF28">
    <property type="entry name" value="KINESIN-LIKE PROTEIN KIF21B"/>
    <property type="match status" value="1"/>
</dbReference>
<feature type="compositionally biased region" description="Basic and acidic residues" evidence="19">
    <location>
        <begin position="725"/>
        <end position="739"/>
    </location>
</feature>
<evidence type="ECO:0000256" key="6">
    <source>
        <dbReference type="ARBA" id="ARBA00022553"/>
    </source>
</evidence>
<dbReference type="InterPro" id="IPR001752">
    <property type="entry name" value="Kinesin_motor_dom"/>
</dbReference>
<keyword evidence="5" id="KW-0963">Cytoplasm</keyword>
<evidence type="ECO:0000256" key="5">
    <source>
        <dbReference type="ARBA" id="ARBA00022490"/>
    </source>
</evidence>
<feature type="region of interest" description="Disordered" evidence="19">
    <location>
        <begin position="871"/>
        <end position="890"/>
    </location>
</feature>
<feature type="compositionally biased region" description="Acidic residues" evidence="19">
    <location>
        <begin position="579"/>
        <end position="618"/>
    </location>
</feature>
<dbReference type="InterPro" id="IPR019821">
    <property type="entry name" value="Kinesin_motor_CS"/>
</dbReference>
<dbReference type="GO" id="GO:0008017">
    <property type="term" value="F:microtubule binding"/>
    <property type="evidence" value="ECO:0007669"/>
    <property type="project" value="InterPro"/>
</dbReference>
<dbReference type="InterPro" id="IPR015943">
    <property type="entry name" value="WD40/YVTN_repeat-like_dom_sf"/>
</dbReference>
<keyword evidence="9" id="KW-0677">Repeat</keyword>
<dbReference type="GO" id="GO:0007052">
    <property type="term" value="P:mitotic spindle organization"/>
    <property type="evidence" value="ECO:0007669"/>
    <property type="project" value="TreeGrafter"/>
</dbReference>
<protein>
    <recommendedName>
        <fullName evidence="20">Kinesin motor domain-containing protein</fullName>
    </recommendedName>
</protein>
<evidence type="ECO:0000256" key="7">
    <source>
        <dbReference type="ARBA" id="ARBA00022574"/>
    </source>
</evidence>
<dbReference type="PROSITE" id="PS00411">
    <property type="entry name" value="KINESIN_MOTOR_1"/>
    <property type="match status" value="1"/>
</dbReference>
<feature type="compositionally biased region" description="Polar residues" evidence="19">
    <location>
        <begin position="1208"/>
        <end position="1234"/>
    </location>
</feature>
<feature type="coiled-coil region" evidence="18">
    <location>
        <begin position="365"/>
        <end position="482"/>
    </location>
</feature>
<evidence type="ECO:0000256" key="14">
    <source>
        <dbReference type="ARBA" id="ARBA00023212"/>
    </source>
</evidence>
<feature type="compositionally biased region" description="Basic residues" evidence="19">
    <location>
        <begin position="524"/>
        <end position="535"/>
    </location>
</feature>
<feature type="compositionally biased region" description="Low complexity" evidence="19">
    <location>
        <begin position="1187"/>
        <end position="1202"/>
    </location>
</feature>
<dbReference type="RefSeq" id="XP_066929586.1">
    <property type="nucleotide sequence ID" value="XM_067073485.1"/>
</dbReference>
<evidence type="ECO:0000256" key="9">
    <source>
        <dbReference type="ARBA" id="ARBA00022737"/>
    </source>
</evidence>
<comment type="similarity">
    <text evidence="17">Belongs to the TRAFAC class myosin-kinesin ATPase superfamily. Kinesin family.</text>
</comment>
<dbReference type="Pfam" id="PF23204">
    <property type="entry name" value="KIF21A_2nd"/>
    <property type="match status" value="1"/>
</dbReference>
<dbReference type="Gene3D" id="2.130.10.10">
    <property type="entry name" value="YVTN repeat-like/Quinoprotein amine dehydrogenase"/>
    <property type="match status" value="2"/>
</dbReference>
<keyword evidence="6" id="KW-0597">Phosphoprotein</keyword>
<evidence type="ECO:0000313" key="22">
    <source>
        <dbReference type="Proteomes" id="UP000594262"/>
    </source>
</evidence>
<evidence type="ECO:0000256" key="13">
    <source>
        <dbReference type="ARBA" id="ARBA00023175"/>
    </source>
</evidence>
<dbReference type="CDD" id="cd00200">
    <property type="entry name" value="WD40"/>
    <property type="match status" value="1"/>
</dbReference>
<dbReference type="InterPro" id="IPR056533">
    <property type="entry name" value="KIF21A/B_hel_1"/>
</dbReference>
<feature type="repeat" description="WD" evidence="16">
    <location>
        <begin position="1324"/>
        <end position="1363"/>
    </location>
</feature>
<keyword evidence="7 16" id="KW-0853">WD repeat</keyword>
<dbReference type="GO" id="GO:0030425">
    <property type="term" value="C:dendrite"/>
    <property type="evidence" value="ECO:0007669"/>
    <property type="project" value="UniProtKB-SubCell"/>
</dbReference>
<dbReference type="SUPFAM" id="SSF50978">
    <property type="entry name" value="WD40 repeat-like"/>
    <property type="match status" value="1"/>
</dbReference>
<dbReference type="PANTHER" id="PTHR47969">
    <property type="entry name" value="CHROMOSOME-ASSOCIATED KINESIN KIF4A-RELATED"/>
    <property type="match status" value="1"/>
</dbReference>
<dbReference type="GO" id="GO:0005874">
    <property type="term" value="C:microtubule"/>
    <property type="evidence" value="ECO:0007669"/>
    <property type="project" value="UniProtKB-KW"/>
</dbReference>
<feature type="region of interest" description="Disordered" evidence="19">
    <location>
        <begin position="1178"/>
        <end position="1314"/>
    </location>
</feature>
<dbReference type="PROSITE" id="PS50294">
    <property type="entry name" value="WD_REPEATS_REGION"/>
    <property type="match status" value="2"/>
</dbReference>
<dbReference type="Pfam" id="PF25764">
    <property type="entry name" value="KIF21A_4th"/>
    <property type="match status" value="1"/>
</dbReference>
<feature type="compositionally biased region" description="Polar residues" evidence="19">
    <location>
        <begin position="552"/>
        <end position="568"/>
    </location>
</feature>
<evidence type="ECO:0000256" key="10">
    <source>
        <dbReference type="ARBA" id="ARBA00022741"/>
    </source>
</evidence>
<keyword evidence="12 18" id="KW-0175">Coiled coil</keyword>
<dbReference type="Pfam" id="PF23203">
    <property type="entry name" value="KIF21A"/>
    <property type="match status" value="1"/>
</dbReference>
<evidence type="ECO:0000313" key="21">
    <source>
        <dbReference type="EnsemblMetazoa" id="CLYHEMP014128.1"/>
    </source>
</evidence>
<dbReference type="InterPro" id="IPR056532">
    <property type="entry name" value="KIF21A/B_hel_2"/>
</dbReference>
<dbReference type="Pfam" id="PF00400">
    <property type="entry name" value="WD40"/>
    <property type="match status" value="6"/>
</dbReference>
<dbReference type="GO" id="GO:0030426">
    <property type="term" value="C:growth cone"/>
    <property type="evidence" value="ECO:0007669"/>
    <property type="project" value="UniProtKB-SubCell"/>
</dbReference>
<evidence type="ECO:0000259" key="20">
    <source>
        <dbReference type="PROSITE" id="PS50067"/>
    </source>
</evidence>
<dbReference type="InterPro" id="IPR019775">
    <property type="entry name" value="WD40_repeat_CS"/>
</dbReference>
<feature type="repeat" description="WD" evidence="16">
    <location>
        <begin position="1364"/>
        <end position="1404"/>
    </location>
</feature>